<feature type="compositionally biased region" description="Basic and acidic residues" evidence="1">
    <location>
        <begin position="113"/>
        <end position="129"/>
    </location>
</feature>
<feature type="compositionally biased region" description="Polar residues" evidence="1">
    <location>
        <begin position="87"/>
        <end position="96"/>
    </location>
</feature>
<reference evidence="2 3" key="1">
    <citation type="submission" date="2020-07" db="EMBL/GenBank/DDBJ databases">
        <title>Sequencing the genomes of 1000 actinobacteria strains.</title>
        <authorList>
            <person name="Klenk H.-P."/>
        </authorList>
    </citation>
    <scope>NUCLEOTIDE SEQUENCE [LARGE SCALE GENOMIC DNA]</scope>
    <source>
        <strain evidence="2 3">DSM 45975</strain>
    </source>
</reference>
<evidence type="ECO:0000313" key="2">
    <source>
        <dbReference type="EMBL" id="MBA8823842.1"/>
    </source>
</evidence>
<dbReference type="Pfam" id="PF05787">
    <property type="entry name" value="PhoX"/>
    <property type="match status" value="1"/>
</dbReference>
<dbReference type="EMBL" id="JACGWZ010000001">
    <property type="protein sequence ID" value="MBA8823842.1"/>
    <property type="molecule type" value="Genomic_DNA"/>
</dbReference>
<proteinExistence type="predicted"/>
<sequence length="154" mass="16631">MLLGNLDTINRSAAAAPGGRPSTSATGGYGPLVNDPAGRLALPRGFRYTVVTEAGATKLESGHPTPADADGTASFVGSDTSSILVNNHEVGSNQDTDFPVPLPGRTYLRSGRQGRDHDHSRQRRGQPDPRIRELVRYRQQLCRRPHTVEHVVDL</sequence>
<dbReference type="Proteomes" id="UP000569329">
    <property type="component" value="Unassembled WGS sequence"/>
</dbReference>
<dbReference type="InterPro" id="IPR008557">
    <property type="entry name" value="PhoX"/>
</dbReference>
<feature type="region of interest" description="Disordered" evidence="1">
    <location>
        <begin position="10"/>
        <end position="31"/>
    </location>
</feature>
<protein>
    <submittedName>
        <fullName evidence="2">Secreted PhoX family phosphatase</fullName>
    </submittedName>
</protein>
<name>A0A839DPC6_9PSEU</name>
<dbReference type="AlphaFoldDB" id="A0A839DPC6"/>
<feature type="region of interest" description="Disordered" evidence="1">
    <location>
        <begin position="87"/>
        <end position="129"/>
    </location>
</feature>
<keyword evidence="3" id="KW-1185">Reference proteome</keyword>
<gene>
    <name evidence="2" type="ORF">FHX42_001171</name>
</gene>
<organism evidence="2 3">
    <name type="scientific">Halosaccharopolyspora lacisalsi</name>
    <dbReference type="NCBI Taxonomy" id="1000566"/>
    <lineage>
        <taxon>Bacteria</taxon>
        <taxon>Bacillati</taxon>
        <taxon>Actinomycetota</taxon>
        <taxon>Actinomycetes</taxon>
        <taxon>Pseudonocardiales</taxon>
        <taxon>Pseudonocardiaceae</taxon>
        <taxon>Halosaccharopolyspora</taxon>
    </lineage>
</organism>
<accession>A0A839DPC6</accession>
<feature type="region of interest" description="Disordered" evidence="1">
    <location>
        <begin position="56"/>
        <end position="75"/>
    </location>
</feature>
<evidence type="ECO:0000256" key="1">
    <source>
        <dbReference type="SAM" id="MobiDB-lite"/>
    </source>
</evidence>
<comment type="caution">
    <text evidence="2">The sequence shown here is derived from an EMBL/GenBank/DDBJ whole genome shotgun (WGS) entry which is preliminary data.</text>
</comment>
<dbReference type="RefSeq" id="WP_220479527.1">
    <property type="nucleotide sequence ID" value="NZ_JACGWZ010000001.1"/>
</dbReference>
<evidence type="ECO:0000313" key="3">
    <source>
        <dbReference type="Proteomes" id="UP000569329"/>
    </source>
</evidence>